<dbReference type="AlphaFoldDB" id="A0A836C981"/>
<accession>A0A836C981</accession>
<gene>
    <name evidence="1" type="ORF">JKP88DRAFT_281604</name>
</gene>
<dbReference type="Proteomes" id="UP000664859">
    <property type="component" value="Unassembled WGS sequence"/>
</dbReference>
<name>A0A836C981_9STRA</name>
<proteinExistence type="predicted"/>
<comment type="caution">
    <text evidence="1">The sequence shown here is derived from an EMBL/GenBank/DDBJ whole genome shotgun (WGS) entry which is preliminary data.</text>
</comment>
<dbReference type="EMBL" id="JAFCMP010000521">
    <property type="protein sequence ID" value="KAG5177790.1"/>
    <property type="molecule type" value="Genomic_DNA"/>
</dbReference>
<sequence>MSDLDRHLQEFFLPLMAFHGISTWQEAALLAVESPCFDRVPPALTVRFLATMRPLAPEELALLELSKGNRKGLCQQGPSVRWGNVRYQELQSCARLRISMDYVAVADDAVRDSTDERGFS</sequence>
<reference evidence="1" key="1">
    <citation type="submission" date="2021-02" db="EMBL/GenBank/DDBJ databases">
        <title>First Annotated Genome of the Yellow-green Alga Tribonema minus.</title>
        <authorList>
            <person name="Mahan K.M."/>
        </authorList>
    </citation>
    <scope>NUCLEOTIDE SEQUENCE</scope>
    <source>
        <strain evidence="1">UTEX B ZZ1240</strain>
    </source>
</reference>
<keyword evidence="2" id="KW-1185">Reference proteome</keyword>
<protein>
    <submittedName>
        <fullName evidence="1">Uncharacterized protein</fullName>
    </submittedName>
</protein>
<evidence type="ECO:0000313" key="1">
    <source>
        <dbReference type="EMBL" id="KAG5177790.1"/>
    </source>
</evidence>
<evidence type="ECO:0000313" key="2">
    <source>
        <dbReference type="Proteomes" id="UP000664859"/>
    </source>
</evidence>
<organism evidence="1 2">
    <name type="scientific">Tribonema minus</name>
    <dbReference type="NCBI Taxonomy" id="303371"/>
    <lineage>
        <taxon>Eukaryota</taxon>
        <taxon>Sar</taxon>
        <taxon>Stramenopiles</taxon>
        <taxon>Ochrophyta</taxon>
        <taxon>PX clade</taxon>
        <taxon>Xanthophyceae</taxon>
        <taxon>Tribonematales</taxon>
        <taxon>Tribonemataceae</taxon>
        <taxon>Tribonema</taxon>
    </lineage>
</organism>